<keyword evidence="3" id="KW-0564">Palmitate</keyword>
<keyword evidence="8" id="KW-1185">Reference proteome</keyword>
<dbReference type="SUPFAM" id="SSF141488">
    <property type="entry name" value="YdhA-like"/>
    <property type="match status" value="1"/>
</dbReference>
<keyword evidence="2" id="KW-0472">Membrane</keyword>
<dbReference type="EMBL" id="JAJISD010000001">
    <property type="protein sequence ID" value="MCC8427858.1"/>
    <property type="molecule type" value="Genomic_DNA"/>
</dbReference>
<dbReference type="InterPro" id="IPR036328">
    <property type="entry name" value="MliC_sf"/>
</dbReference>
<evidence type="ECO:0000256" key="3">
    <source>
        <dbReference type="ARBA" id="ARBA00023139"/>
    </source>
</evidence>
<evidence type="ECO:0000259" key="6">
    <source>
        <dbReference type="Pfam" id="PF09864"/>
    </source>
</evidence>
<reference evidence="7 8" key="1">
    <citation type="submission" date="2021-11" db="EMBL/GenBank/DDBJ databases">
        <authorList>
            <person name="Lee D.-H."/>
            <person name="Kim S.-B."/>
        </authorList>
    </citation>
    <scope>NUCLEOTIDE SEQUENCE [LARGE SCALE GENOMIC DNA]</scope>
    <source>
        <strain evidence="7 8">KCTC 52223</strain>
    </source>
</reference>
<dbReference type="RefSeq" id="WP_230549073.1">
    <property type="nucleotide sequence ID" value="NZ_JAJISD010000001.1"/>
</dbReference>
<evidence type="ECO:0000313" key="7">
    <source>
        <dbReference type="EMBL" id="MCC8427858.1"/>
    </source>
</evidence>
<evidence type="ECO:0000313" key="8">
    <source>
        <dbReference type="Proteomes" id="UP001198862"/>
    </source>
</evidence>
<evidence type="ECO:0000256" key="2">
    <source>
        <dbReference type="ARBA" id="ARBA00023136"/>
    </source>
</evidence>
<evidence type="ECO:0000256" key="5">
    <source>
        <dbReference type="SAM" id="SignalP"/>
    </source>
</evidence>
<dbReference type="PROSITE" id="PS51257">
    <property type="entry name" value="PROKAR_LIPOPROTEIN"/>
    <property type="match status" value="1"/>
</dbReference>
<feature type="chain" id="PRO_5045286291" evidence="5">
    <location>
        <begin position="19"/>
        <end position="129"/>
    </location>
</feature>
<gene>
    <name evidence="7" type="ORF">LJ725_02700</name>
</gene>
<evidence type="ECO:0000256" key="4">
    <source>
        <dbReference type="ARBA" id="ARBA00023288"/>
    </source>
</evidence>
<keyword evidence="1 5" id="KW-0732">Signal</keyword>
<dbReference type="Pfam" id="PF09864">
    <property type="entry name" value="MliC"/>
    <property type="match status" value="1"/>
</dbReference>
<dbReference type="Proteomes" id="UP001198862">
    <property type="component" value="Unassembled WGS sequence"/>
</dbReference>
<evidence type="ECO:0000256" key="1">
    <source>
        <dbReference type="ARBA" id="ARBA00022729"/>
    </source>
</evidence>
<feature type="signal peptide" evidence="5">
    <location>
        <begin position="1"/>
        <end position="18"/>
    </location>
</feature>
<dbReference type="InterPro" id="IPR018660">
    <property type="entry name" value="MliC"/>
</dbReference>
<sequence>MIRLRILGVTLLPITSLAACSDGPSFKAPPPDAPMATVRYQCQQNKTMVADYYDGKSGVAPDGRPIPGGRVVVQLSDGRKLSLPQTLSASGTRYADSSGTFVFWSKGDTAFVEEGPNQTVTYRDCVTRR</sequence>
<name>A0ABS8KP85_9HYPH</name>
<organism evidence="7 8">
    <name type="scientific">Reyranella aquatilis</name>
    <dbReference type="NCBI Taxonomy" id="2035356"/>
    <lineage>
        <taxon>Bacteria</taxon>
        <taxon>Pseudomonadati</taxon>
        <taxon>Pseudomonadota</taxon>
        <taxon>Alphaproteobacteria</taxon>
        <taxon>Hyphomicrobiales</taxon>
        <taxon>Reyranellaceae</taxon>
        <taxon>Reyranella</taxon>
    </lineage>
</organism>
<feature type="domain" description="C-type lysozyme inhibitor" evidence="6">
    <location>
        <begin position="40"/>
        <end position="117"/>
    </location>
</feature>
<comment type="caution">
    <text evidence="7">The sequence shown here is derived from an EMBL/GenBank/DDBJ whole genome shotgun (WGS) entry which is preliminary data.</text>
</comment>
<protein>
    <submittedName>
        <fullName evidence="7">MliC family protein</fullName>
    </submittedName>
</protein>
<keyword evidence="4" id="KW-0449">Lipoprotein</keyword>
<proteinExistence type="predicted"/>
<dbReference type="Gene3D" id="2.40.128.200">
    <property type="match status" value="1"/>
</dbReference>
<accession>A0ABS8KP85</accession>